<reference evidence="1" key="1">
    <citation type="submission" date="2021-01" db="UniProtKB">
        <authorList>
            <consortium name="EnsemblPlants"/>
        </authorList>
    </citation>
    <scope>IDENTIFICATION</scope>
</reference>
<evidence type="ECO:0000313" key="2">
    <source>
        <dbReference type="Proteomes" id="UP000594263"/>
    </source>
</evidence>
<organism evidence="1 2">
    <name type="scientific">Kalanchoe fedtschenkoi</name>
    <name type="common">Lavender scallops</name>
    <name type="synonym">South American air plant</name>
    <dbReference type="NCBI Taxonomy" id="63787"/>
    <lineage>
        <taxon>Eukaryota</taxon>
        <taxon>Viridiplantae</taxon>
        <taxon>Streptophyta</taxon>
        <taxon>Embryophyta</taxon>
        <taxon>Tracheophyta</taxon>
        <taxon>Spermatophyta</taxon>
        <taxon>Magnoliopsida</taxon>
        <taxon>eudicotyledons</taxon>
        <taxon>Gunneridae</taxon>
        <taxon>Pentapetalae</taxon>
        <taxon>Saxifragales</taxon>
        <taxon>Crassulaceae</taxon>
        <taxon>Kalanchoe</taxon>
    </lineage>
</organism>
<proteinExistence type="predicted"/>
<protein>
    <submittedName>
        <fullName evidence="1">Uncharacterized protein</fullName>
    </submittedName>
</protein>
<dbReference type="Gramene" id="Kaladp0071s0471.1.v1.1">
    <property type="protein sequence ID" value="Kaladp0071s0471.1.v1.1"/>
    <property type="gene ID" value="Kaladp0071s0471.v1.1"/>
</dbReference>
<name>A0A7N0UKM4_KALFE</name>
<sequence>MSQHFLLLNSLNQLIFSLSSIFIPQSTTFPRFISPTTTHSPPNLHLSTNYISLHRTITTLSPSLPTSIIHRKIHTTPLLLSPTVDLSQPQPPWRSLISSRSRRPPAARAGKLVASNVVVVDVGEDGWRRGSCGG</sequence>
<accession>A0A7N0UKM4</accession>
<evidence type="ECO:0000313" key="1">
    <source>
        <dbReference type="EnsemblPlants" id="Kaladp0071s0471.1.v1.1"/>
    </source>
</evidence>
<dbReference type="AlphaFoldDB" id="A0A7N0UKM4"/>
<dbReference type="EnsemblPlants" id="Kaladp0071s0471.1.v1.1">
    <property type="protein sequence ID" value="Kaladp0071s0471.1.v1.1"/>
    <property type="gene ID" value="Kaladp0071s0471.v1.1"/>
</dbReference>
<dbReference type="Proteomes" id="UP000594263">
    <property type="component" value="Unplaced"/>
</dbReference>
<keyword evidence="2" id="KW-1185">Reference proteome</keyword>